<keyword evidence="1" id="KW-0614">Plasmid</keyword>
<gene>
    <name evidence="1" type="ORF">NPD8_3978</name>
</gene>
<proteinExistence type="predicted"/>
<dbReference type="EMBL" id="CP015723">
    <property type="protein sequence ID" value="APU87367.1"/>
    <property type="molecule type" value="Genomic_DNA"/>
</dbReference>
<organism evidence="1">
    <name type="scientific">Clostridium botulinum</name>
    <dbReference type="NCBI Taxonomy" id="1491"/>
    <lineage>
        <taxon>Bacteria</taxon>
        <taxon>Bacillati</taxon>
        <taxon>Bacillota</taxon>
        <taxon>Clostridia</taxon>
        <taxon>Eubacteriales</taxon>
        <taxon>Clostridiaceae</taxon>
        <taxon>Clostridium</taxon>
    </lineage>
</organism>
<geneLocation type="plasmid" evidence="1">
    <name>pNPD8_2</name>
</geneLocation>
<dbReference type="AlphaFoldDB" id="A0A1L7JNN2"/>
<protein>
    <submittedName>
        <fullName evidence="1">Uncharacterized protein</fullName>
    </submittedName>
</protein>
<reference evidence="1" key="1">
    <citation type="submission" date="2016-05" db="EMBL/GenBank/DDBJ databases">
        <authorList>
            <person name="Lavstsen T."/>
            <person name="Jespersen J.S."/>
        </authorList>
    </citation>
    <scope>NUCLEOTIDE SEQUENCE</scope>
    <source>
        <strain evidence="1">CDC69096</strain>
        <plasmid evidence="1">pNPD8_2</plasmid>
    </source>
</reference>
<accession>A0A1L7JNN2</accession>
<dbReference type="RefSeq" id="WP_236893685.1">
    <property type="nucleotide sequence ID" value="NZ_CP015723.1"/>
</dbReference>
<name>A0A1L7JNN2_CLOBO</name>
<sequence>MINKFEKLNDGNNHYFKIVKDLDQDLEPYISELMYDEMPGLGTYQSTLGVPHPQTGDYLIYKDGEINFSLIQEILRMSFFSYSGFKKFIRKKLIQEVSYKIFDLDMKLSSKIEAIYMDIADLEMGLDIANCNRDYININKLKTMCKISKRVRRFERRI</sequence>
<evidence type="ECO:0000313" key="1">
    <source>
        <dbReference type="EMBL" id="APU87367.1"/>
    </source>
</evidence>